<dbReference type="PANTHER" id="PTHR37311">
    <property type="entry name" value="2-PHOSPHOSULFOLACTATE PHOSPHATASE-RELATED"/>
    <property type="match status" value="1"/>
</dbReference>
<dbReference type="EC" id="3.1.3.71" evidence="3"/>
<proteinExistence type="inferred from homology"/>
<dbReference type="Proteomes" id="UP000268084">
    <property type="component" value="Chromosome"/>
</dbReference>
<dbReference type="EMBL" id="CP034170">
    <property type="protein sequence ID" value="AZI57311.1"/>
    <property type="molecule type" value="Genomic_DNA"/>
</dbReference>
<accession>A0A3G8ZU46</accession>
<dbReference type="OrthoDB" id="8588453at2"/>
<dbReference type="Pfam" id="PF04029">
    <property type="entry name" value="2-ph_phosp"/>
    <property type="match status" value="1"/>
</dbReference>
<comment type="cofactor">
    <cofactor evidence="1">
        <name>Mg(2+)</name>
        <dbReference type="ChEBI" id="CHEBI:18420"/>
    </cofactor>
</comment>
<reference evidence="8 9" key="2">
    <citation type="submission" date="2018-12" db="EMBL/GenBank/DDBJ databases">
        <title>Nakamurella antarcticus sp. nov., isolated from Antarctica South Shetland Islands soil.</title>
        <authorList>
            <person name="Peng F."/>
        </authorList>
    </citation>
    <scope>NUCLEOTIDE SEQUENCE [LARGE SCALE GENOMIC DNA]</scope>
    <source>
        <strain evidence="8 9">S14-144</strain>
    </source>
</reference>
<reference evidence="8 9" key="1">
    <citation type="submission" date="2018-11" db="EMBL/GenBank/DDBJ databases">
        <authorList>
            <person name="Da X."/>
        </authorList>
    </citation>
    <scope>NUCLEOTIDE SEQUENCE [LARGE SCALE GENOMIC DNA]</scope>
    <source>
        <strain evidence="8 9">S14-144</strain>
    </source>
</reference>
<name>A0A3G8ZU46_9ACTN</name>
<dbReference type="InterPro" id="IPR005238">
    <property type="entry name" value="ComB-like"/>
</dbReference>
<dbReference type="AlphaFoldDB" id="A0A3G8ZU46"/>
<dbReference type="KEGG" id="nak:EH165_03180"/>
<evidence type="ECO:0000256" key="7">
    <source>
        <dbReference type="ARBA" id="ARBA00033711"/>
    </source>
</evidence>
<evidence type="ECO:0000256" key="4">
    <source>
        <dbReference type="ARBA" id="ARBA00021948"/>
    </source>
</evidence>
<keyword evidence="5" id="KW-0378">Hydrolase</keyword>
<evidence type="ECO:0000256" key="6">
    <source>
        <dbReference type="ARBA" id="ARBA00022842"/>
    </source>
</evidence>
<dbReference type="PANTHER" id="PTHR37311:SF1">
    <property type="entry name" value="2-PHOSPHOSULFOLACTATE PHOSPHATASE-RELATED"/>
    <property type="match status" value="1"/>
</dbReference>
<evidence type="ECO:0000256" key="2">
    <source>
        <dbReference type="ARBA" id="ARBA00009997"/>
    </source>
</evidence>
<evidence type="ECO:0000256" key="5">
    <source>
        <dbReference type="ARBA" id="ARBA00022801"/>
    </source>
</evidence>
<dbReference type="GO" id="GO:0000287">
    <property type="term" value="F:magnesium ion binding"/>
    <property type="evidence" value="ECO:0007669"/>
    <property type="project" value="InterPro"/>
</dbReference>
<dbReference type="SUPFAM" id="SSF142823">
    <property type="entry name" value="ComB-like"/>
    <property type="match status" value="1"/>
</dbReference>
<sequence>MTAHARGVYKQGASDIRFDWGLEGAGVISSGAGIVVVVDVLSFTTTLSVAMDYGVDVYPYRLRDASAAAFAASKHAILAVGRSEAGASGVSLSPASVRASASGAGPLAKSRRLVLPSPNGSAISKAMAEQGAVVLGASLRNAAAVAAWIDKNRQGQSVAIIASGERWPGDLLRPAIEDMWGAGAVIAELQSFRKITCSPEASAAAAAYLHVKGTLLESLQQCASGRELIEDGHGNEIEVAAEARSSMVVPVLRGEAFTAA</sequence>
<dbReference type="InterPro" id="IPR036702">
    <property type="entry name" value="ComB-like_sf"/>
</dbReference>
<keyword evidence="6" id="KW-0460">Magnesium</keyword>
<gene>
    <name evidence="8" type="ORF">EH165_03180</name>
</gene>
<dbReference type="GO" id="GO:0050532">
    <property type="term" value="F:2-phosphosulfolactate phosphatase activity"/>
    <property type="evidence" value="ECO:0007669"/>
    <property type="project" value="UniProtKB-EC"/>
</dbReference>
<evidence type="ECO:0000256" key="1">
    <source>
        <dbReference type="ARBA" id="ARBA00001946"/>
    </source>
</evidence>
<evidence type="ECO:0000313" key="8">
    <source>
        <dbReference type="EMBL" id="AZI57311.1"/>
    </source>
</evidence>
<comment type="similarity">
    <text evidence="2">Belongs to the ComB family.</text>
</comment>
<dbReference type="Gene3D" id="3.90.1560.10">
    <property type="entry name" value="ComB-like"/>
    <property type="match status" value="1"/>
</dbReference>
<evidence type="ECO:0000313" key="9">
    <source>
        <dbReference type="Proteomes" id="UP000268084"/>
    </source>
</evidence>
<keyword evidence="9" id="KW-1185">Reference proteome</keyword>
<organism evidence="8 9">
    <name type="scientific">Nakamurella antarctica</name>
    <dbReference type="NCBI Taxonomy" id="1902245"/>
    <lineage>
        <taxon>Bacteria</taxon>
        <taxon>Bacillati</taxon>
        <taxon>Actinomycetota</taxon>
        <taxon>Actinomycetes</taxon>
        <taxon>Nakamurellales</taxon>
        <taxon>Nakamurellaceae</taxon>
        <taxon>Nakamurella</taxon>
    </lineage>
</organism>
<evidence type="ECO:0000256" key="3">
    <source>
        <dbReference type="ARBA" id="ARBA00012953"/>
    </source>
</evidence>
<comment type="catalytic activity">
    <reaction evidence="7">
        <text>(2R)-O-phospho-3-sulfolactate + H2O = (2R)-3-sulfolactate + phosphate</text>
        <dbReference type="Rhea" id="RHEA:23416"/>
        <dbReference type="ChEBI" id="CHEBI:15377"/>
        <dbReference type="ChEBI" id="CHEBI:15597"/>
        <dbReference type="ChEBI" id="CHEBI:43474"/>
        <dbReference type="ChEBI" id="CHEBI:58738"/>
        <dbReference type="EC" id="3.1.3.71"/>
    </reaction>
</comment>
<dbReference type="GO" id="GO:0050545">
    <property type="term" value="F:sulfopyruvate decarboxylase activity"/>
    <property type="evidence" value="ECO:0007669"/>
    <property type="project" value="TreeGrafter"/>
</dbReference>
<protein>
    <recommendedName>
        <fullName evidence="4">Probable 2-phosphosulfolactate phosphatase</fullName>
        <ecNumber evidence="3">3.1.3.71</ecNumber>
    </recommendedName>
</protein>
<dbReference type="RefSeq" id="WP_124797996.1">
    <property type="nucleotide sequence ID" value="NZ_CP034170.1"/>
</dbReference>